<dbReference type="InterPro" id="IPR041078">
    <property type="entry name" value="Plavaka"/>
</dbReference>
<keyword evidence="2" id="KW-1185">Reference proteome</keyword>
<evidence type="ECO:0000313" key="2">
    <source>
        <dbReference type="Proteomes" id="UP001194468"/>
    </source>
</evidence>
<protein>
    <submittedName>
        <fullName evidence="1">Uncharacterized protein</fullName>
    </submittedName>
</protein>
<organism evidence="1 2">
    <name type="scientific">Boletus edulis BED1</name>
    <dbReference type="NCBI Taxonomy" id="1328754"/>
    <lineage>
        <taxon>Eukaryota</taxon>
        <taxon>Fungi</taxon>
        <taxon>Dikarya</taxon>
        <taxon>Basidiomycota</taxon>
        <taxon>Agaricomycotina</taxon>
        <taxon>Agaricomycetes</taxon>
        <taxon>Agaricomycetidae</taxon>
        <taxon>Boletales</taxon>
        <taxon>Boletineae</taxon>
        <taxon>Boletaceae</taxon>
        <taxon>Boletoideae</taxon>
        <taxon>Boletus</taxon>
    </lineage>
</organism>
<dbReference type="EMBL" id="WHUW01000130">
    <property type="protein sequence ID" value="KAF8422164.1"/>
    <property type="molecule type" value="Genomic_DNA"/>
</dbReference>
<dbReference type="AlphaFoldDB" id="A0AAD4G7S8"/>
<comment type="caution">
    <text evidence="1">The sequence shown here is derived from an EMBL/GenBank/DDBJ whole genome shotgun (WGS) entry which is preliminary data.</text>
</comment>
<evidence type="ECO:0000313" key="1">
    <source>
        <dbReference type="EMBL" id="KAF8422164.1"/>
    </source>
</evidence>
<gene>
    <name evidence="1" type="ORF">L210DRAFT_3654222</name>
</gene>
<accession>A0AAD4G7S8</accession>
<proteinExistence type="predicted"/>
<reference evidence="1" key="1">
    <citation type="submission" date="2019-10" db="EMBL/GenBank/DDBJ databases">
        <authorList>
            <consortium name="DOE Joint Genome Institute"/>
            <person name="Kuo A."/>
            <person name="Miyauchi S."/>
            <person name="Kiss E."/>
            <person name="Drula E."/>
            <person name="Kohler A."/>
            <person name="Sanchez-Garcia M."/>
            <person name="Andreopoulos B."/>
            <person name="Barry K.W."/>
            <person name="Bonito G."/>
            <person name="Buee M."/>
            <person name="Carver A."/>
            <person name="Chen C."/>
            <person name="Cichocki N."/>
            <person name="Clum A."/>
            <person name="Culley D."/>
            <person name="Crous P.W."/>
            <person name="Fauchery L."/>
            <person name="Girlanda M."/>
            <person name="Hayes R."/>
            <person name="Keri Z."/>
            <person name="LaButti K."/>
            <person name="Lipzen A."/>
            <person name="Lombard V."/>
            <person name="Magnuson J."/>
            <person name="Maillard F."/>
            <person name="Morin E."/>
            <person name="Murat C."/>
            <person name="Nolan M."/>
            <person name="Ohm R."/>
            <person name="Pangilinan J."/>
            <person name="Pereira M."/>
            <person name="Perotto S."/>
            <person name="Peter M."/>
            <person name="Riley R."/>
            <person name="Sitrit Y."/>
            <person name="Stielow B."/>
            <person name="Szollosi G."/>
            <person name="Zifcakova L."/>
            <person name="Stursova M."/>
            <person name="Spatafora J.W."/>
            <person name="Tedersoo L."/>
            <person name="Vaario L.-M."/>
            <person name="Yamada A."/>
            <person name="Yan M."/>
            <person name="Wang P."/>
            <person name="Xu J."/>
            <person name="Bruns T."/>
            <person name="Baldrian P."/>
            <person name="Vilgalys R."/>
            <person name="Henrissat B."/>
            <person name="Grigoriev I.V."/>
            <person name="Hibbett D."/>
            <person name="Nagy L.G."/>
            <person name="Martin F.M."/>
        </authorList>
    </citation>
    <scope>NUCLEOTIDE SEQUENCE</scope>
    <source>
        <strain evidence="1">BED1</strain>
    </source>
</reference>
<sequence length="199" mass="22582">MGNVDEGPAAWFDIVMNGEYNVDEDPHHPPANVEPEPILSAIQALRSVTSWGVDQYPNAGHVTGDGQTFLTRFELDHFSAYRKLNLYYPFSTLADWQMANFLLTSRLSMRAISEFLSLKLTKTLPLSFWSAKELHSRAEMLPLGPAWRFRIVPTTTHPTKQPVHLYYCDSLDCIEALCNNLLFAGKMDLSPYHLFTTAE</sequence>
<name>A0AAD4G7S8_BOLED</name>
<reference evidence="1" key="2">
    <citation type="journal article" date="2020" name="Nat. Commun.">
        <title>Large-scale genome sequencing of mycorrhizal fungi provides insights into the early evolution of symbiotic traits.</title>
        <authorList>
            <person name="Miyauchi S."/>
            <person name="Kiss E."/>
            <person name="Kuo A."/>
            <person name="Drula E."/>
            <person name="Kohler A."/>
            <person name="Sanchez-Garcia M."/>
            <person name="Morin E."/>
            <person name="Andreopoulos B."/>
            <person name="Barry K.W."/>
            <person name="Bonito G."/>
            <person name="Buee M."/>
            <person name="Carver A."/>
            <person name="Chen C."/>
            <person name="Cichocki N."/>
            <person name="Clum A."/>
            <person name="Culley D."/>
            <person name="Crous P.W."/>
            <person name="Fauchery L."/>
            <person name="Girlanda M."/>
            <person name="Hayes R.D."/>
            <person name="Keri Z."/>
            <person name="LaButti K."/>
            <person name="Lipzen A."/>
            <person name="Lombard V."/>
            <person name="Magnuson J."/>
            <person name="Maillard F."/>
            <person name="Murat C."/>
            <person name="Nolan M."/>
            <person name="Ohm R.A."/>
            <person name="Pangilinan J."/>
            <person name="Pereira M.F."/>
            <person name="Perotto S."/>
            <person name="Peter M."/>
            <person name="Pfister S."/>
            <person name="Riley R."/>
            <person name="Sitrit Y."/>
            <person name="Stielow J.B."/>
            <person name="Szollosi G."/>
            <person name="Zifcakova L."/>
            <person name="Stursova M."/>
            <person name="Spatafora J.W."/>
            <person name="Tedersoo L."/>
            <person name="Vaario L.M."/>
            <person name="Yamada A."/>
            <person name="Yan M."/>
            <person name="Wang P."/>
            <person name="Xu J."/>
            <person name="Bruns T."/>
            <person name="Baldrian P."/>
            <person name="Vilgalys R."/>
            <person name="Dunand C."/>
            <person name="Henrissat B."/>
            <person name="Grigoriev I.V."/>
            <person name="Hibbett D."/>
            <person name="Nagy L.G."/>
            <person name="Martin F.M."/>
        </authorList>
    </citation>
    <scope>NUCLEOTIDE SEQUENCE</scope>
    <source>
        <strain evidence="1">BED1</strain>
    </source>
</reference>
<dbReference type="Proteomes" id="UP001194468">
    <property type="component" value="Unassembled WGS sequence"/>
</dbReference>
<dbReference type="Pfam" id="PF18759">
    <property type="entry name" value="Plavaka"/>
    <property type="match status" value="1"/>
</dbReference>